<gene>
    <name evidence="1" type="ORF">CSSPJE1EN2_LOCUS13265</name>
</gene>
<protein>
    <submittedName>
        <fullName evidence="1">Uncharacterized protein</fullName>
    </submittedName>
</protein>
<keyword evidence="2" id="KW-1185">Reference proteome</keyword>
<organism evidence="1 2">
    <name type="scientific">Sphagnum jensenii</name>
    <dbReference type="NCBI Taxonomy" id="128206"/>
    <lineage>
        <taxon>Eukaryota</taxon>
        <taxon>Viridiplantae</taxon>
        <taxon>Streptophyta</taxon>
        <taxon>Embryophyta</taxon>
        <taxon>Bryophyta</taxon>
        <taxon>Sphagnophytina</taxon>
        <taxon>Sphagnopsida</taxon>
        <taxon>Sphagnales</taxon>
        <taxon>Sphagnaceae</taxon>
        <taxon>Sphagnum</taxon>
    </lineage>
</organism>
<dbReference type="Proteomes" id="UP001497522">
    <property type="component" value="Chromosome 2"/>
</dbReference>
<accession>A0ABP1B6Z1</accession>
<name>A0ABP1B6Z1_9BRYO</name>
<dbReference type="EMBL" id="OZ023703">
    <property type="protein sequence ID" value="CAK9870597.1"/>
    <property type="molecule type" value="Genomic_DNA"/>
</dbReference>
<proteinExistence type="predicted"/>
<sequence>MRIRVFVRKWNRGHAGIQTKFVVVFSVVMVKTQLKLWQQTCSWVSLMIHHTELSAPELWRTMAVVVSRCI</sequence>
<evidence type="ECO:0000313" key="1">
    <source>
        <dbReference type="EMBL" id="CAK9870597.1"/>
    </source>
</evidence>
<reference evidence="1 2" key="1">
    <citation type="submission" date="2024-03" db="EMBL/GenBank/DDBJ databases">
        <authorList>
            <consortium name="ELIXIR-Norway"/>
            <consortium name="Elixir Norway"/>
        </authorList>
    </citation>
    <scope>NUCLEOTIDE SEQUENCE [LARGE SCALE GENOMIC DNA]</scope>
</reference>
<evidence type="ECO:0000313" key="2">
    <source>
        <dbReference type="Proteomes" id="UP001497522"/>
    </source>
</evidence>